<protein>
    <submittedName>
        <fullName evidence="3">Uncharacterized protein</fullName>
    </submittedName>
</protein>
<reference evidence="3" key="1">
    <citation type="submission" date="2022-05" db="EMBL/GenBank/DDBJ databases">
        <authorList>
            <person name="Okamura Y."/>
        </authorList>
    </citation>
    <scope>NUCLEOTIDE SEQUENCE</scope>
</reference>
<dbReference type="EMBL" id="CALOZG010000042">
    <property type="protein sequence ID" value="CAH4034868.1"/>
    <property type="molecule type" value="Genomic_DNA"/>
</dbReference>
<feature type="region of interest" description="Disordered" evidence="1">
    <location>
        <begin position="71"/>
        <end position="97"/>
    </location>
</feature>
<comment type="caution">
    <text evidence="3">The sequence shown here is derived from an EMBL/GenBank/DDBJ whole genome shotgun (WGS) entry which is preliminary data.</text>
</comment>
<evidence type="ECO:0000313" key="3">
    <source>
        <dbReference type="EMBL" id="CAH4034868.1"/>
    </source>
</evidence>
<feature type="compositionally biased region" description="Basic and acidic residues" evidence="1">
    <location>
        <begin position="75"/>
        <end position="87"/>
    </location>
</feature>
<feature type="chain" id="PRO_5040344119" evidence="2">
    <location>
        <begin position="27"/>
        <end position="97"/>
    </location>
</feature>
<keyword evidence="4" id="KW-1185">Reference proteome</keyword>
<proteinExistence type="predicted"/>
<accession>A0A9P0TU56</accession>
<keyword evidence="2" id="KW-0732">Signal</keyword>
<evidence type="ECO:0000256" key="1">
    <source>
        <dbReference type="SAM" id="MobiDB-lite"/>
    </source>
</evidence>
<name>A0A9P0TU56_PIEBR</name>
<evidence type="ECO:0000313" key="4">
    <source>
        <dbReference type="Proteomes" id="UP001152562"/>
    </source>
</evidence>
<evidence type="ECO:0000256" key="2">
    <source>
        <dbReference type="SAM" id="SignalP"/>
    </source>
</evidence>
<dbReference type="AlphaFoldDB" id="A0A9P0TU56"/>
<dbReference type="Proteomes" id="UP001152562">
    <property type="component" value="Unassembled WGS sequence"/>
</dbReference>
<sequence>MKMSFLHAAAALFTALLLLMRKHVLAAVCSKSFKYRYTLGYENHYIDNESFYKRPITPTQKMTKCSQNFSFSESPKYKKDPEIHVDNEGIGQQPYED</sequence>
<gene>
    <name evidence="3" type="ORF">PIBRA_LOCUS11008</name>
</gene>
<feature type="signal peptide" evidence="2">
    <location>
        <begin position="1"/>
        <end position="26"/>
    </location>
</feature>
<organism evidence="3 4">
    <name type="scientific">Pieris brassicae</name>
    <name type="common">White butterfly</name>
    <name type="synonym">Large white butterfly</name>
    <dbReference type="NCBI Taxonomy" id="7116"/>
    <lineage>
        <taxon>Eukaryota</taxon>
        <taxon>Metazoa</taxon>
        <taxon>Ecdysozoa</taxon>
        <taxon>Arthropoda</taxon>
        <taxon>Hexapoda</taxon>
        <taxon>Insecta</taxon>
        <taxon>Pterygota</taxon>
        <taxon>Neoptera</taxon>
        <taxon>Endopterygota</taxon>
        <taxon>Lepidoptera</taxon>
        <taxon>Glossata</taxon>
        <taxon>Ditrysia</taxon>
        <taxon>Papilionoidea</taxon>
        <taxon>Pieridae</taxon>
        <taxon>Pierinae</taxon>
        <taxon>Pieris</taxon>
    </lineage>
</organism>